<gene>
    <name evidence="1" type="ORF">AYI68_g4812</name>
</gene>
<protein>
    <submittedName>
        <fullName evidence="1">Uncharacterized protein</fullName>
    </submittedName>
</protein>
<name>A0A1R0GW03_9FUNG</name>
<evidence type="ECO:0000313" key="2">
    <source>
        <dbReference type="Proteomes" id="UP000187455"/>
    </source>
</evidence>
<dbReference type="EMBL" id="LSSL01002799">
    <property type="protein sequence ID" value="OLY81086.1"/>
    <property type="molecule type" value="Genomic_DNA"/>
</dbReference>
<dbReference type="Proteomes" id="UP000187455">
    <property type="component" value="Unassembled WGS sequence"/>
</dbReference>
<organism evidence="1 2">
    <name type="scientific">Smittium mucronatum</name>
    <dbReference type="NCBI Taxonomy" id="133383"/>
    <lineage>
        <taxon>Eukaryota</taxon>
        <taxon>Fungi</taxon>
        <taxon>Fungi incertae sedis</taxon>
        <taxon>Zoopagomycota</taxon>
        <taxon>Kickxellomycotina</taxon>
        <taxon>Harpellomycetes</taxon>
        <taxon>Harpellales</taxon>
        <taxon>Legeriomycetaceae</taxon>
        <taxon>Smittium</taxon>
    </lineage>
</organism>
<keyword evidence="2" id="KW-1185">Reference proteome</keyword>
<evidence type="ECO:0000313" key="1">
    <source>
        <dbReference type="EMBL" id="OLY81086.1"/>
    </source>
</evidence>
<feature type="non-terminal residue" evidence="1">
    <location>
        <position position="8"/>
    </location>
</feature>
<comment type="caution">
    <text evidence="1">The sequence shown here is derived from an EMBL/GenBank/DDBJ whole genome shotgun (WGS) entry which is preliminary data.</text>
</comment>
<proteinExistence type="predicted"/>
<accession>A0A1R0GW03</accession>
<reference evidence="1 2" key="1">
    <citation type="journal article" date="2016" name="Mol. Biol. Evol.">
        <title>Genome-Wide Survey of Gut Fungi (Harpellales) Reveals the First Horizontally Transferred Ubiquitin Gene from a Mosquito Host.</title>
        <authorList>
            <person name="Wang Y."/>
            <person name="White M.M."/>
            <person name="Kvist S."/>
            <person name="Moncalvo J.M."/>
        </authorList>
    </citation>
    <scope>NUCLEOTIDE SEQUENCE [LARGE SCALE GENOMIC DNA]</scope>
    <source>
        <strain evidence="1 2">ALG-7-W6</strain>
    </source>
</reference>
<sequence>MNHETAPS</sequence>